<sequence>MLKWHDLPRPPQSNETSASEAMTATEEDGTKQHTITSREAVVLQLLSRLQRLESNQLRLAPQELERYPELKDTEVSRNSDIFLQAVHESKAKFWSRYSAQEFLQWKRNDLLEVNFIRCANYMTLHTQICIFVNLLNRAQSHILLEEFRVIASFREKEIALEHLNAVIIPIGYKRYYLRPGLHADGTSNLDEWSIHCDVKFNSLSTVLWDSMQKYRKILKYYSLRKEALKTKQKSELFPYAYQFLDHDTLKKSKLLFRHYRIYHAKEIEREMQKIKQQQQENIKKSDLQDKINLAKQKQNL</sequence>
<feature type="coiled-coil region" evidence="1">
    <location>
        <begin position="264"/>
        <end position="297"/>
    </location>
</feature>
<keyword evidence="4" id="KW-1185">Reference proteome</keyword>
<keyword evidence="1" id="KW-0175">Coiled coil</keyword>
<feature type="region of interest" description="Disordered" evidence="2">
    <location>
        <begin position="1"/>
        <end position="33"/>
    </location>
</feature>
<name>X6N4Z8_RETFI</name>
<organism evidence="3 4">
    <name type="scientific">Reticulomyxa filosa</name>
    <dbReference type="NCBI Taxonomy" id="46433"/>
    <lineage>
        <taxon>Eukaryota</taxon>
        <taxon>Sar</taxon>
        <taxon>Rhizaria</taxon>
        <taxon>Retaria</taxon>
        <taxon>Foraminifera</taxon>
        <taxon>Monothalamids</taxon>
        <taxon>Reticulomyxidae</taxon>
        <taxon>Reticulomyxa</taxon>
    </lineage>
</organism>
<accession>X6N4Z8</accession>
<proteinExistence type="predicted"/>
<reference evidence="3 4" key="1">
    <citation type="journal article" date="2013" name="Curr. Biol.">
        <title>The Genome of the Foraminiferan Reticulomyxa filosa.</title>
        <authorList>
            <person name="Glockner G."/>
            <person name="Hulsmann N."/>
            <person name="Schleicher M."/>
            <person name="Noegel A.A."/>
            <person name="Eichinger L."/>
            <person name="Gallinger C."/>
            <person name="Pawlowski J."/>
            <person name="Sierra R."/>
            <person name="Euteneuer U."/>
            <person name="Pillet L."/>
            <person name="Moustafa A."/>
            <person name="Platzer M."/>
            <person name="Groth M."/>
            <person name="Szafranski K."/>
            <person name="Schliwa M."/>
        </authorList>
    </citation>
    <scope>NUCLEOTIDE SEQUENCE [LARGE SCALE GENOMIC DNA]</scope>
</reference>
<evidence type="ECO:0000313" key="3">
    <source>
        <dbReference type="EMBL" id="ETO21116.1"/>
    </source>
</evidence>
<dbReference type="AlphaFoldDB" id="X6N4Z8"/>
<evidence type="ECO:0000256" key="2">
    <source>
        <dbReference type="SAM" id="MobiDB-lite"/>
    </source>
</evidence>
<evidence type="ECO:0000256" key="1">
    <source>
        <dbReference type="SAM" id="Coils"/>
    </source>
</evidence>
<protein>
    <submittedName>
        <fullName evidence="3">Uncharacterized protein</fullName>
    </submittedName>
</protein>
<gene>
    <name evidence="3" type="ORF">RFI_16091</name>
</gene>
<comment type="caution">
    <text evidence="3">The sequence shown here is derived from an EMBL/GenBank/DDBJ whole genome shotgun (WGS) entry which is preliminary data.</text>
</comment>
<evidence type="ECO:0000313" key="4">
    <source>
        <dbReference type="Proteomes" id="UP000023152"/>
    </source>
</evidence>
<feature type="compositionally biased region" description="Polar residues" evidence="2">
    <location>
        <begin position="12"/>
        <end position="22"/>
    </location>
</feature>
<dbReference type="EMBL" id="ASPP01011926">
    <property type="protein sequence ID" value="ETO21116.1"/>
    <property type="molecule type" value="Genomic_DNA"/>
</dbReference>
<dbReference type="Proteomes" id="UP000023152">
    <property type="component" value="Unassembled WGS sequence"/>
</dbReference>